<dbReference type="PANTHER" id="PTHR31736:SF9">
    <property type="entry name" value="ENDO-XYLOGALACTURONAN HYDROLASE A-RELATED"/>
    <property type="match status" value="1"/>
</dbReference>
<dbReference type="InterPro" id="IPR012334">
    <property type="entry name" value="Pectin_lyas_fold"/>
</dbReference>
<reference evidence="5 6" key="1">
    <citation type="submission" date="2023-09" db="EMBL/GenBank/DDBJ databases">
        <title>Micromonospora halotolerans DSM 45598 genome sequence.</title>
        <authorList>
            <person name="Mo P."/>
        </authorList>
    </citation>
    <scope>NUCLEOTIDE SEQUENCE [LARGE SCALE GENOMIC DNA]</scope>
    <source>
        <strain evidence="5 6">DSM 45598</strain>
    </source>
</reference>
<keyword evidence="2" id="KW-0119">Carbohydrate metabolism</keyword>
<keyword evidence="6" id="KW-1185">Reference proteome</keyword>
<feature type="signal peptide" evidence="4">
    <location>
        <begin position="1"/>
        <end position="29"/>
    </location>
</feature>
<proteinExistence type="predicted"/>
<sequence length="547" mass="58907">MPRGLPILAAAAAAAAVALALVPAGAAHADGAPYTGKQYDFGGTITQISGDVPVVDDIANSITASTAATVDEIAAHRATLPYGDIYPAPGTPDQLTTYPGPAGIPASDQYSVTVEQAGGPVPSFVYKSLARKTDTNRELDTSWTSFSFSGAVTVRVTRARPGATGCLVRPYSAAVVTGFSGSTCTFTLARPGNLSVEFEPEIHNPVPHPMLVFANPPEVDVPSPGDPNVRYFGPGVHTIGAGQPITSGQTIYVAGGAFVSGGFIATGPVSNVTIKGRGIISGLFMDTGSQELNKNQPGMIDIADQASSNVLVEGVTFVDAPRFNVRALARYTTIHNVKTMSWWYSTDGMVGGNKSLLENNFVKSNDDSIKLFWGDTTARGNTIWQLENGAPFMISWNIHENSQTFHVYDNDVIHAEHYQIEKSGIFRSLHAGSGTLSRYLFDDIRIENATWRLFYLTIENNKWYDPARGHGEIDQVIFRNIHAYTTYQKPNVVQGFDSTHKMRNINFQNVYANGVCFNNVQAGNFTVDPATTNAVRIYRSTDGSCRT</sequence>
<evidence type="ECO:0008006" key="7">
    <source>
        <dbReference type="Google" id="ProtNLM"/>
    </source>
</evidence>
<gene>
    <name evidence="5" type="ORF">RMN56_27745</name>
</gene>
<evidence type="ECO:0000313" key="6">
    <source>
        <dbReference type="Proteomes" id="UP001303001"/>
    </source>
</evidence>
<evidence type="ECO:0000256" key="3">
    <source>
        <dbReference type="ARBA" id="ARBA00023326"/>
    </source>
</evidence>
<dbReference type="EMBL" id="CP134876">
    <property type="protein sequence ID" value="WNM38881.1"/>
    <property type="molecule type" value="Genomic_DNA"/>
</dbReference>
<evidence type="ECO:0000256" key="1">
    <source>
        <dbReference type="ARBA" id="ARBA00022737"/>
    </source>
</evidence>
<feature type="chain" id="PRO_5047274390" description="Glycosyl hydrolase family 49" evidence="4">
    <location>
        <begin position="30"/>
        <end position="547"/>
    </location>
</feature>
<dbReference type="SUPFAM" id="SSF101596">
    <property type="entry name" value="Dextranase, N-terminal domain"/>
    <property type="match status" value="1"/>
</dbReference>
<keyword evidence="1" id="KW-0677">Repeat</keyword>
<dbReference type="InterPro" id="IPR011050">
    <property type="entry name" value="Pectin_lyase_fold/virulence"/>
</dbReference>
<dbReference type="SUPFAM" id="SSF51126">
    <property type="entry name" value="Pectin lyase-like"/>
    <property type="match status" value="1"/>
</dbReference>
<evidence type="ECO:0000256" key="2">
    <source>
        <dbReference type="ARBA" id="ARBA00023277"/>
    </source>
</evidence>
<accession>A0ABY9ZU92</accession>
<protein>
    <recommendedName>
        <fullName evidence="7">Glycosyl hydrolase family 49</fullName>
    </recommendedName>
</protein>
<keyword evidence="3" id="KW-0624">Polysaccharide degradation</keyword>
<evidence type="ECO:0000256" key="4">
    <source>
        <dbReference type="SAM" id="SignalP"/>
    </source>
</evidence>
<dbReference type="PANTHER" id="PTHR31736">
    <property type="match status" value="1"/>
</dbReference>
<evidence type="ECO:0000313" key="5">
    <source>
        <dbReference type="EMBL" id="WNM38881.1"/>
    </source>
</evidence>
<keyword evidence="4" id="KW-0732">Signal</keyword>
<dbReference type="InterPro" id="IPR035953">
    <property type="entry name" value="Dextranase_N-ter"/>
</dbReference>
<name>A0ABY9ZU92_9ACTN</name>
<dbReference type="Gene3D" id="2.160.20.10">
    <property type="entry name" value="Single-stranded right-handed beta-helix, Pectin lyase-like"/>
    <property type="match status" value="1"/>
</dbReference>
<organism evidence="5 6">
    <name type="scientific">Micromonospora halotolerans</name>
    <dbReference type="NCBI Taxonomy" id="709879"/>
    <lineage>
        <taxon>Bacteria</taxon>
        <taxon>Bacillati</taxon>
        <taxon>Actinomycetota</taxon>
        <taxon>Actinomycetes</taxon>
        <taxon>Micromonosporales</taxon>
        <taxon>Micromonosporaceae</taxon>
        <taxon>Micromonospora</taxon>
    </lineage>
</organism>
<dbReference type="Proteomes" id="UP001303001">
    <property type="component" value="Chromosome"/>
</dbReference>
<dbReference type="RefSeq" id="WP_313720605.1">
    <property type="nucleotide sequence ID" value="NZ_CP134876.1"/>
</dbReference>